<dbReference type="InterPro" id="IPR032675">
    <property type="entry name" value="LRR_dom_sf"/>
</dbReference>
<dbReference type="Proteomes" id="UP000193920">
    <property type="component" value="Unassembled WGS sequence"/>
</dbReference>
<reference evidence="2 3" key="1">
    <citation type="submission" date="2016-08" db="EMBL/GenBank/DDBJ databases">
        <title>A Parts List for Fungal Cellulosomes Revealed by Comparative Genomics.</title>
        <authorList>
            <consortium name="DOE Joint Genome Institute"/>
            <person name="Haitjema C.H."/>
            <person name="Gilmore S.P."/>
            <person name="Henske J.K."/>
            <person name="Solomon K.V."/>
            <person name="De Groot R."/>
            <person name="Kuo A."/>
            <person name="Mondo S.J."/>
            <person name="Salamov A.A."/>
            <person name="Labutti K."/>
            <person name="Zhao Z."/>
            <person name="Chiniquy J."/>
            <person name="Barry K."/>
            <person name="Brewer H.M."/>
            <person name="Purvine S.O."/>
            <person name="Wright A.T."/>
            <person name="Boxma B."/>
            <person name="Van Alen T."/>
            <person name="Hackstein J.H."/>
            <person name="Baker S.E."/>
            <person name="Grigoriev I.V."/>
            <person name="O'Malley M.A."/>
        </authorList>
    </citation>
    <scope>NUCLEOTIDE SEQUENCE [LARGE SCALE GENOMIC DNA]</scope>
    <source>
        <strain evidence="2 3">G1</strain>
    </source>
</reference>
<dbReference type="AlphaFoldDB" id="A0A1Y2FMJ3"/>
<evidence type="ECO:0000313" key="2">
    <source>
        <dbReference type="EMBL" id="ORY85158.1"/>
    </source>
</evidence>
<feature type="signal peptide" evidence="1">
    <location>
        <begin position="1"/>
        <end position="20"/>
    </location>
</feature>
<dbReference type="InterPro" id="IPR021862">
    <property type="entry name" value="DUF3472"/>
</dbReference>
<dbReference type="EMBL" id="MCOG01000004">
    <property type="protein sequence ID" value="ORY85158.1"/>
    <property type="molecule type" value="Genomic_DNA"/>
</dbReference>
<evidence type="ECO:0000313" key="3">
    <source>
        <dbReference type="Proteomes" id="UP000193920"/>
    </source>
</evidence>
<dbReference type="InterPro" id="IPR026906">
    <property type="entry name" value="LRR_5"/>
</dbReference>
<accession>A0A1Y2FMJ3</accession>
<dbReference type="Pfam" id="PF11958">
    <property type="entry name" value="DUF3472"/>
    <property type="match status" value="1"/>
</dbReference>
<protein>
    <submittedName>
        <fullName evidence="2">Uncharacterized protein</fullName>
    </submittedName>
</protein>
<name>A0A1Y2FMJ3_9FUNG</name>
<dbReference type="Gene3D" id="3.80.10.10">
    <property type="entry name" value="Ribonuclease Inhibitor"/>
    <property type="match status" value="1"/>
</dbReference>
<organism evidence="2 3">
    <name type="scientific">Neocallimastix californiae</name>
    <dbReference type="NCBI Taxonomy" id="1754190"/>
    <lineage>
        <taxon>Eukaryota</taxon>
        <taxon>Fungi</taxon>
        <taxon>Fungi incertae sedis</taxon>
        <taxon>Chytridiomycota</taxon>
        <taxon>Chytridiomycota incertae sedis</taxon>
        <taxon>Neocallimastigomycetes</taxon>
        <taxon>Neocallimastigales</taxon>
        <taxon>Neocallimastigaceae</taxon>
        <taxon>Neocallimastix</taxon>
    </lineage>
</organism>
<evidence type="ECO:0000256" key="1">
    <source>
        <dbReference type="SAM" id="SignalP"/>
    </source>
</evidence>
<keyword evidence="1" id="KW-0732">Signal</keyword>
<sequence>MKSFLNFLLIALMQLVLINGHAIEMEKRWESQEINEGNLRFTIYYKSLTATVNGFSNSNNNISNLVIPSKVNGPYNVTAIGLYAFQNIKNLRSVTIPSTVSNIKAHAFEGCTRLNSVYLQYPYGGRMVGYHAFPQSSSVSLYFTDFAGRYSSSVANFNNSFKTDAEKTKYYKEVLRNYKNHYFDADAAINTKKPYIKYENGKASVDNFYEQLAHALYSDPVFSGRNDMNMFMIDFRTTTRMDHTYWALHQWRMDLSYLKYLYKDITIQDAGFAYAGLQFTTSTSEPRSIMSFWNIKYNNGKKDVTITPTPIYPKDCMRNFSNEGTGTNCIHRYEFDYHKWYTVVYRSWNEIVDHQQTTFVAQWIKDASKEQVWTLVTVYDTHVPYSHMLGTAFFQENYSTIHSDAVRTFNIKGMYYRYGSSKFNSLNTAKLSVDRYAHTKGRFDYGVSDDKTYFYGSAGGSIYNQADYEEQRAGQRTYTIKQDSEPKTDALSVASAYYKVGSDNYATVYVKLNPYSSPFYRIDVYYESGSTSGHEFITDPTFESYKITQVKATNIKIRVIVYDIFDHKTEINLKKN</sequence>
<dbReference type="Pfam" id="PF13306">
    <property type="entry name" value="LRR_5"/>
    <property type="match status" value="1"/>
</dbReference>
<keyword evidence="3" id="KW-1185">Reference proteome</keyword>
<gene>
    <name evidence="2" type="ORF">LY90DRAFT_663435</name>
</gene>
<feature type="chain" id="PRO_5013164025" evidence="1">
    <location>
        <begin position="21"/>
        <end position="576"/>
    </location>
</feature>
<proteinExistence type="predicted"/>
<comment type="caution">
    <text evidence="2">The sequence shown here is derived from an EMBL/GenBank/DDBJ whole genome shotgun (WGS) entry which is preliminary data.</text>
</comment>